<dbReference type="EC" id="3.4.19.12" evidence="3"/>
<keyword evidence="4" id="KW-0645">Protease</keyword>
<evidence type="ECO:0000256" key="7">
    <source>
        <dbReference type="ARBA" id="ARBA00022807"/>
    </source>
</evidence>
<organism evidence="9 10">
    <name type="scientific">Polarella glacialis</name>
    <name type="common">Dinoflagellate</name>
    <dbReference type="NCBI Taxonomy" id="89957"/>
    <lineage>
        <taxon>Eukaryota</taxon>
        <taxon>Sar</taxon>
        <taxon>Alveolata</taxon>
        <taxon>Dinophyceae</taxon>
        <taxon>Suessiales</taxon>
        <taxon>Suessiaceae</taxon>
        <taxon>Polarella</taxon>
    </lineage>
</organism>
<dbReference type="EMBL" id="CAJNNW010029410">
    <property type="protein sequence ID" value="CAE8700172.1"/>
    <property type="molecule type" value="Genomic_DNA"/>
</dbReference>
<name>A0A813KE43_POLGL</name>
<evidence type="ECO:0000256" key="3">
    <source>
        <dbReference type="ARBA" id="ARBA00012759"/>
    </source>
</evidence>
<comment type="catalytic activity">
    <reaction evidence="1">
        <text>Thiol-dependent hydrolysis of ester, thioester, amide, peptide and isopeptide bonds formed by the C-terminal Gly of ubiquitin (a 76-residue protein attached to proteins as an intracellular targeting signal).</text>
        <dbReference type="EC" id="3.4.19.12"/>
    </reaction>
</comment>
<feature type="domain" description="Ubiquitin carboxyl-terminal hydrolase C-terminal" evidence="8">
    <location>
        <begin position="61"/>
        <end position="193"/>
    </location>
</feature>
<dbReference type="AlphaFoldDB" id="A0A813KE43"/>
<evidence type="ECO:0000256" key="1">
    <source>
        <dbReference type="ARBA" id="ARBA00000707"/>
    </source>
</evidence>
<comment type="similarity">
    <text evidence="2">Belongs to the peptidase C19 family.</text>
</comment>
<evidence type="ECO:0000256" key="2">
    <source>
        <dbReference type="ARBA" id="ARBA00009085"/>
    </source>
</evidence>
<dbReference type="Proteomes" id="UP000626109">
    <property type="component" value="Unassembled WGS sequence"/>
</dbReference>
<dbReference type="GO" id="GO:0004843">
    <property type="term" value="F:cysteine-type deubiquitinase activity"/>
    <property type="evidence" value="ECO:0007669"/>
    <property type="project" value="UniProtKB-EC"/>
</dbReference>
<evidence type="ECO:0000256" key="5">
    <source>
        <dbReference type="ARBA" id="ARBA00022786"/>
    </source>
</evidence>
<sequence>EPLNTHSRNEQTTLKELQRSVSYLSTSTKRPLMLHAVQLPFQPGGQVFERGLCPLCIRYFDDAAREVGSEVIFVPNDGNVTDVLAEATGHLQPEWGISGPLRALEVSDCRLNKVYRPDHPVRGLACFTKANIFYHSIRVEADPDSAHLPAGHRLVDIFHCDRSSQQAFGQPLLLALAPGEKSGSIKQRCKVKLQ</sequence>
<keyword evidence="6" id="KW-0378">Hydrolase</keyword>
<dbReference type="InterPro" id="IPR029346">
    <property type="entry name" value="USP_C"/>
</dbReference>
<gene>
    <name evidence="9" type="ORF">PGLA2088_LOCUS31485</name>
</gene>
<reference evidence="9" key="1">
    <citation type="submission" date="2021-02" db="EMBL/GenBank/DDBJ databases">
        <authorList>
            <person name="Dougan E. K."/>
            <person name="Rhodes N."/>
            <person name="Thang M."/>
            <person name="Chan C."/>
        </authorList>
    </citation>
    <scope>NUCLEOTIDE SEQUENCE</scope>
</reference>
<evidence type="ECO:0000256" key="6">
    <source>
        <dbReference type="ARBA" id="ARBA00022801"/>
    </source>
</evidence>
<feature type="non-terminal residue" evidence="9">
    <location>
        <position position="1"/>
    </location>
</feature>
<evidence type="ECO:0000313" key="10">
    <source>
        <dbReference type="Proteomes" id="UP000626109"/>
    </source>
</evidence>
<comment type="caution">
    <text evidence="9">The sequence shown here is derived from an EMBL/GenBank/DDBJ whole genome shotgun (WGS) entry which is preliminary data.</text>
</comment>
<keyword evidence="7" id="KW-0788">Thiol protease</keyword>
<proteinExistence type="inferred from homology"/>
<dbReference type="Pfam" id="PF14533">
    <property type="entry name" value="USP7_C2"/>
    <property type="match status" value="1"/>
</dbReference>
<keyword evidence="5" id="KW-0833">Ubl conjugation pathway</keyword>
<evidence type="ECO:0000256" key="4">
    <source>
        <dbReference type="ARBA" id="ARBA00022670"/>
    </source>
</evidence>
<accession>A0A813KE43</accession>
<dbReference type="GO" id="GO:0006508">
    <property type="term" value="P:proteolysis"/>
    <property type="evidence" value="ECO:0007669"/>
    <property type="project" value="UniProtKB-KW"/>
</dbReference>
<evidence type="ECO:0000259" key="8">
    <source>
        <dbReference type="Pfam" id="PF14533"/>
    </source>
</evidence>
<feature type="non-terminal residue" evidence="9">
    <location>
        <position position="194"/>
    </location>
</feature>
<protein>
    <recommendedName>
        <fullName evidence="3">ubiquitinyl hydrolase 1</fullName>
        <ecNumber evidence="3">3.4.19.12</ecNumber>
    </recommendedName>
</protein>
<evidence type="ECO:0000313" key="9">
    <source>
        <dbReference type="EMBL" id="CAE8700172.1"/>
    </source>
</evidence>